<dbReference type="InterPro" id="IPR010160">
    <property type="entry name" value="CRISPR-assoc_prot_Cmr5"/>
</dbReference>
<accession>A0ABM6RSB9</accession>
<reference evidence="6 7" key="1">
    <citation type="journal article" date="2019" name="Sci. Rep.">
        <title>Sulfobacillus thermotolerans: new insights into resistance and metabolic capacities of acidophilic chemolithotrophs.</title>
        <authorList>
            <person name="Panyushkina A.E."/>
            <person name="Babenko V.V."/>
            <person name="Nikitina A.S."/>
            <person name="Selezneva O.V."/>
            <person name="Tsaplina I.A."/>
            <person name="Letarova M.A."/>
            <person name="Kostryukova E.S."/>
            <person name="Letarov A.V."/>
        </authorList>
    </citation>
    <scope>NUCLEOTIDE SEQUENCE [LARGE SCALE GENOMIC DNA]</scope>
    <source>
        <strain evidence="6 7">Kr1</strain>
    </source>
</reference>
<dbReference type="NCBIfam" id="TIGR01881">
    <property type="entry name" value="cas_Cmr5"/>
    <property type="match status" value="1"/>
</dbReference>
<organism evidence="6 7">
    <name type="scientific">Sulfobacillus thermotolerans</name>
    <dbReference type="NCBI Taxonomy" id="338644"/>
    <lineage>
        <taxon>Bacteria</taxon>
        <taxon>Bacillati</taxon>
        <taxon>Bacillota</taxon>
        <taxon>Clostridia</taxon>
        <taxon>Eubacteriales</taxon>
        <taxon>Clostridiales Family XVII. Incertae Sedis</taxon>
        <taxon>Sulfobacillus</taxon>
    </lineage>
</organism>
<evidence type="ECO:0000313" key="7">
    <source>
        <dbReference type="Proteomes" id="UP000325292"/>
    </source>
</evidence>
<comment type="subcellular location">
    <subcellularLocation>
        <location evidence="1">Cytoplasm</location>
    </subcellularLocation>
</comment>
<evidence type="ECO:0000256" key="4">
    <source>
        <dbReference type="ARBA" id="ARBA00023118"/>
    </source>
</evidence>
<gene>
    <name evidence="6" type="ORF">BXT84_10660</name>
</gene>
<dbReference type="InterPro" id="IPR023101">
    <property type="entry name" value="AF1862-like_dom_sf"/>
</dbReference>
<evidence type="ECO:0000313" key="6">
    <source>
        <dbReference type="EMBL" id="AUW94342.1"/>
    </source>
</evidence>
<evidence type="ECO:0000256" key="2">
    <source>
        <dbReference type="ARBA" id="ARBA00006161"/>
    </source>
</evidence>
<keyword evidence="7" id="KW-1185">Reference proteome</keyword>
<keyword evidence="3" id="KW-0963">Cytoplasm</keyword>
<dbReference type="Proteomes" id="UP000325292">
    <property type="component" value="Chromosome"/>
</dbReference>
<keyword evidence="4" id="KW-0051">Antiviral defense</keyword>
<comment type="similarity">
    <text evidence="2">Belongs to the CRISPR system Cmr5 family.</text>
</comment>
<dbReference type="EMBL" id="CP019454">
    <property type="protein sequence ID" value="AUW94342.1"/>
    <property type="molecule type" value="Genomic_DNA"/>
</dbReference>
<dbReference type="Pfam" id="PF09701">
    <property type="entry name" value="Cas_Cmr5"/>
    <property type="match status" value="1"/>
</dbReference>
<evidence type="ECO:0000256" key="5">
    <source>
        <dbReference type="ARBA" id="ARBA00030001"/>
    </source>
</evidence>
<proteinExistence type="inferred from homology"/>
<dbReference type="SUPFAM" id="SSF158568">
    <property type="entry name" value="AF1862-like"/>
    <property type="match status" value="1"/>
</dbReference>
<evidence type="ECO:0000256" key="1">
    <source>
        <dbReference type="ARBA" id="ARBA00004496"/>
    </source>
</evidence>
<sequence>MALQIQTMEQMRATHAMKRIKDVADTEKAWQSRCKSYVKALPAEILTEGLGQALATHLAAAENGRDPHRFLYDAVSDWLCRSSPYAPYQGESDILLAITRHGASAYRAAQREAMSYLVWLKKFAVAFLADVEGAE</sequence>
<dbReference type="Gene3D" id="1.10.520.30">
    <property type="entry name" value="AF1862-like domain"/>
    <property type="match status" value="1"/>
</dbReference>
<name>A0ABM6RSB9_9FIRM</name>
<dbReference type="CDD" id="cd09749">
    <property type="entry name" value="Cmr5_III-B"/>
    <property type="match status" value="1"/>
</dbReference>
<evidence type="ECO:0000256" key="3">
    <source>
        <dbReference type="ARBA" id="ARBA00022490"/>
    </source>
</evidence>
<protein>
    <recommendedName>
        <fullName evidence="5">CRISPR type III-B/RAMP module-associated protein Cmr5</fullName>
    </recommendedName>
</protein>